<gene>
    <name evidence="2" type="ORF">DM01DRAFT_1147646</name>
</gene>
<keyword evidence="1" id="KW-0472">Membrane</keyword>
<dbReference type="Proteomes" id="UP000242146">
    <property type="component" value="Unassembled WGS sequence"/>
</dbReference>
<feature type="transmembrane region" description="Helical" evidence="1">
    <location>
        <begin position="51"/>
        <end position="69"/>
    </location>
</feature>
<reference evidence="2 3" key="1">
    <citation type="submission" date="2016-07" db="EMBL/GenBank/DDBJ databases">
        <title>Pervasive Adenine N6-methylation of Active Genes in Fungi.</title>
        <authorList>
            <consortium name="DOE Joint Genome Institute"/>
            <person name="Mondo S.J."/>
            <person name="Dannebaum R.O."/>
            <person name="Kuo R.C."/>
            <person name="Labutti K."/>
            <person name="Haridas S."/>
            <person name="Kuo A."/>
            <person name="Salamov A."/>
            <person name="Ahrendt S.R."/>
            <person name="Lipzen A."/>
            <person name="Sullivan W."/>
            <person name="Andreopoulos W.B."/>
            <person name="Clum A."/>
            <person name="Lindquist E."/>
            <person name="Daum C."/>
            <person name="Ramamoorthy G.K."/>
            <person name="Gryganskyi A."/>
            <person name="Culley D."/>
            <person name="Magnuson J.K."/>
            <person name="James T.Y."/>
            <person name="O'Malley M.A."/>
            <person name="Stajich J.E."/>
            <person name="Spatafora J.W."/>
            <person name="Visel A."/>
            <person name="Grigoriev I.V."/>
        </authorList>
    </citation>
    <scope>NUCLEOTIDE SEQUENCE [LARGE SCALE GENOMIC DNA]</scope>
    <source>
        <strain evidence="2 3">NRRL 3301</strain>
    </source>
</reference>
<keyword evidence="1" id="KW-0812">Transmembrane</keyword>
<protein>
    <submittedName>
        <fullName evidence="2">Uncharacterized protein</fullName>
    </submittedName>
</protein>
<comment type="caution">
    <text evidence="2">The sequence shown here is derived from an EMBL/GenBank/DDBJ whole genome shotgun (WGS) entry which is preliminary data.</text>
</comment>
<accession>A0A1X2G716</accession>
<sequence>MPPTFLHRRTHTTSGLLRKLLWGSTSVLADGVSLVTGAGGQRAAYQVLGTFLKFGFFFLQFPFFAPNIFPFPISNRYDPAGYLPILRF</sequence>
<dbReference type="EMBL" id="MCGT01000036">
    <property type="protein sequence ID" value="ORX46758.1"/>
    <property type="molecule type" value="Genomic_DNA"/>
</dbReference>
<evidence type="ECO:0000256" key="1">
    <source>
        <dbReference type="SAM" id="Phobius"/>
    </source>
</evidence>
<name>A0A1X2G716_9FUNG</name>
<organism evidence="2 3">
    <name type="scientific">Hesseltinella vesiculosa</name>
    <dbReference type="NCBI Taxonomy" id="101127"/>
    <lineage>
        <taxon>Eukaryota</taxon>
        <taxon>Fungi</taxon>
        <taxon>Fungi incertae sedis</taxon>
        <taxon>Mucoromycota</taxon>
        <taxon>Mucoromycotina</taxon>
        <taxon>Mucoromycetes</taxon>
        <taxon>Mucorales</taxon>
        <taxon>Cunninghamellaceae</taxon>
        <taxon>Hesseltinella</taxon>
    </lineage>
</organism>
<keyword evidence="1" id="KW-1133">Transmembrane helix</keyword>
<keyword evidence="3" id="KW-1185">Reference proteome</keyword>
<evidence type="ECO:0000313" key="3">
    <source>
        <dbReference type="Proteomes" id="UP000242146"/>
    </source>
</evidence>
<proteinExistence type="predicted"/>
<evidence type="ECO:0000313" key="2">
    <source>
        <dbReference type="EMBL" id="ORX46758.1"/>
    </source>
</evidence>
<dbReference type="AlphaFoldDB" id="A0A1X2G716"/>